<dbReference type="GO" id="GO:0009055">
    <property type="term" value="F:electron transfer activity"/>
    <property type="evidence" value="ECO:0007669"/>
    <property type="project" value="InterPro"/>
</dbReference>
<dbReference type="RefSeq" id="WP_048480972.1">
    <property type="nucleotide sequence ID" value="NC_017857.3"/>
</dbReference>
<dbReference type="EC" id="1.7.2.1" evidence="1"/>
<protein>
    <submittedName>
        <fullName evidence="1">Cytochrome c-like domain</fullName>
        <ecNumber evidence="1">1.7.2.1</ecNumber>
    </submittedName>
</protein>
<gene>
    <name evidence="1" type="ordered locus">Q7A_474</name>
</gene>
<dbReference type="InterPro" id="IPR036909">
    <property type="entry name" value="Cyt_c-like_dom_sf"/>
</dbReference>
<dbReference type="PROSITE" id="PS51007">
    <property type="entry name" value="CYTC"/>
    <property type="match status" value="1"/>
</dbReference>
<keyword evidence="2" id="KW-1185">Reference proteome</keyword>
<sequence length="137" mass="14998">MKIKPFLSLTITSISFCISSQSFAIENSESFIEGKKLYESNCLACHQANGQGMKGVFPPLAGSDYLMADKQRAIGVILNGLQGEIIVNGEKYNSVMPAFTSLKDNEIAHIMTYVMNAWGNQGELVTVDEVTQLREGN</sequence>
<proteinExistence type="predicted"/>
<dbReference type="OrthoDB" id="9781261at2"/>
<dbReference type="eggNOG" id="COG2010">
    <property type="taxonomic scope" value="Bacteria"/>
</dbReference>
<evidence type="ECO:0000313" key="1">
    <source>
        <dbReference type="EMBL" id="AFI83323.2"/>
    </source>
</evidence>
<dbReference type="Pfam" id="PF00034">
    <property type="entry name" value="Cytochrom_C"/>
    <property type="match status" value="1"/>
</dbReference>
<dbReference type="KEGG" id="mej:Q7A_474"/>
<dbReference type="PANTHER" id="PTHR35008:SF8">
    <property type="entry name" value="ALCOHOL DEHYDROGENASE CYTOCHROME C SUBUNIT"/>
    <property type="match status" value="1"/>
</dbReference>
<dbReference type="SUPFAM" id="SSF46626">
    <property type="entry name" value="Cytochrome c"/>
    <property type="match status" value="1"/>
</dbReference>
<dbReference type="PANTHER" id="PTHR35008">
    <property type="entry name" value="BLL4482 PROTEIN-RELATED"/>
    <property type="match status" value="1"/>
</dbReference>
<dbReference type="InterPro" id="IPR051459">
    <property type="entry name" value="Cytochrome_c-type_DH"/>
</dbReference>
<dbReference type="EMBL" id="CP003390">
    <property type="protein sequence ID" value="AFI83323.2"/>
    <property type="molecule type" value="Genomic_DNA"/>
</dbReference>
<accession>I1XG04</accession>
<keyword evidence="1" id="KW-0560">Oxidoreductase</keyword>
<reference evidence="1 2" key="1">
    <citation type="journal article" date="2012" name="J. Bacteriol.">
        <title>Complete genome sequences of Methylophaga sp. strain JAM1 and Methylophaga sp. strain JAM7.</title>
        <authorList>
            <person name="Villeneuve C."/>
            <person name="Martineau C."/>
            <person name="Mauffrey F."/>
            <person name="Villemur R."/>
        </authorList>
    </citation>
    <scope>NUCLEOTIDE SEQUENCE [LARGE SCALE GENOMIC DNA]</scope>
    <source>
        <strain evidence="1 2">JAM1</strain>
    </source>
</reference>
<evidence type="ECO:0000313" key="2">
    <source>
        <dbReference type="Proteomes" id="UP000009144"/>
    </source>
</evidence>
<name>I1XG04_METNJ</name>
<reference evidence="1 2" key="2">
    <citation type="journal article" date="2013" name="Int. J. Syst. Evol. Microbiol.">
        <title>Methylophaga nitratireducenticrescens sp. nov. and Methylophaga frappieri sp. nov., isolated from the biofilm of the methanol-fed denitrification system treating the seawater at the Montreal Biodome.</title>
        <authorList>
            <person name="Villeneuve C."/>
            <person name="Martineau C."/>
            <person name="Mauffrey F."/>
            <person name="Villemur R."/>
        </authorList>
    </citation>
    <scope>NUCLEOTIDE SEQUENCE [LARGE SCALE GENOMIC DNA]</scope>
    <source>
        <strain evidence="1 2">JAM1</strain>
    </source>
</reference>
<dbReference type="Gene3D" id="1.10.760.10">
    <property type="entry name" value="Cytochrome c-like domain"/>
    <property type="match status" value="1"/>
</dbReference>
<dbReference type="Proteomes" id="UP000009144">
    <property type="component" value="Chromosome"/>
</dbReference>
<dbReference type="AlphaFoldDB" id="I1XG04"/>
<organism evidence="1 2">
    <name type="scientific">Methylophaga nitratireducenticrescens</name>
    <dbReference type="NCBI Taxonomy" id="754476"/>
    <lineage>
        <taxon>Bacteria</taxon>
        <taxon>Pseudomonadati</taxon>
        <taxon>Pseudomonadota</taxon>
        <taxon>Gammaproteobacteria</taxon>
        <taxon>Thiotrichales</taxon>
        <taxon>Piscirickettsiaceae</taxon>
        <taxon>Methylophaga</taxon>
    </lineage>
</organism>
<dbReference type="STRING" id="754476.Q7A_474"/>
<dbReference type="GO" id="GO:0020037">
    <property type="term" value="F:heme binding"/>
    <property type="evidence" value="ECO:0007669"/>
    <property type="project" value="InterPro"/>
</dbReference>
<dbReference type="GO" id="GO:0050421">
    <property type="term" value="F:nitrite reductase (NO-forming) activity"/>
    <property type="evidence" value="ECO:0007669"/>
    <property type="project" value="UniProtKB-EC"/>
</dbReference>
<dbReference type="InterPro" id="IPR009056">
    <property type="entry name" value="Cyt_c-like_dom"/>
</dbReference>